<evidence type="ECO:0000256" key="7">
    <source>
        <dbReference type="HAMAP-Rule" id="MF_00672"/>
    </source>
</evidence>
<evidence type="ECO:0000256" key="2">
    <source>
        <dbReference type="ARBA" id="ARBA00022475"/>
    </source>
</evidence>
<proteinExistence type="inferred from homology"/>
<dbReference type="NCBIfam" id="NF002457">
    <property type="entry name" value="PRK01637.1"/>
    <property type="match status" value="1"/>
</dbReference>
<evidence type="ECO:0000313" key="9">
    <source>
        <dbReference type="Proteomes" id="UP000595332"/>
    </source>
</evidence>
<dbReference type="GO" id="GO:0005886">
    <property type="term" value="C:plasma membrane"/>
    <property type="evidence" value="ECO:0007669"/>
    <property type="project" value="UniProtKB-SubCell"/>
</dbReference>
<organism evidence="8 9">
    <name type="scientific">Neptunomonas japonica JAMM 1380</name>
    <dbReference type="NCBI Taxonomy" id="1441457"/>
    <lineage>
        <taxon>Bacteria</taxon>
        <taxon>Pseudomonadati</taxon>
        <taxon>Pseudomonadota</taxon>
        <taxon>Gammaproteobacteria</taxon>
        <taxon>Oceanospirillales</taxon>
        <taxon>Oceanospirillaceae</taxon>
        <taxon>Neptunomonas</taxon>
    </lineage>
</organism>
<dbReference type="Pfam" id="PF03631">
    <property type="entry name" value="Virul_fac_BrkB"/>
    <property type="match status" value="1"/>
</dbReference>
<feature type="transmembrane region" description="Helical" evidence="7">
    <location>
        <begin position="94"/>
        <end position="113"/>
    </location>
</feature>
<dbReference type="KEGG" id="njp:NEJAP_1998"/>
<keyword evidence="6 7" id="KW-0472">Membrane</keyword>
<evidence type="ECO:0000256" key="4">
    <source>
        <dbReference type="ARBA" id="ARBA00022692"/>
    </source>
</evidence>
<feature type="transmembrane region" description="Helical" evidence="7">
    <location>
        <begin position="235"/>
        <end position="257"/>
    </location>
</feature>
<dbReference type="NCBIfam" id="TIGR00765">
    <property type="entry name" value="yihY_not_rbn"/>
    <property type="match status" value="1"/>
</dbReference>
<keyword evidence="9" id="KW-1185">Reference proteome</keyword>
<reference evidence="8 9" key="1">
    <citation type="journal article" date="2008" name="Int. J. Syst. Evol. Microbiol.">
        <title>Neptunomonas japonica sp. nov., an Osedax japonicus symbiont-like bacterium isolated from sediment adjacent to sperm whale carcasses off Kagoshima, Japan.</title>
        <authorList>
            <person name="Miyazaki M."/>
            <person name="Nogi Y."/>
            <person name="Fujiwara Y."/>
            <person name="Kawato M."/>
            <person name="Kubokawa K."/>
            <person name="Horikoshi K."/>
        </authorList>
    </citation>
    <scope>NUCLEOTIDE SEQUENCE [LARGE SCALE GENOMIC DNA]</scope>
    <source>
        <strain evidence="8 9">JAMM 1380</strain>
    </source>
</reference>
<feature type="transmembrane region" description="Helical" evidence="7">
    <location>
        <begin position="205"/>
        <end position="223"/>
    </location>
</feature>
<dbReference type="Proteomes" id="UP000595332">
    <property type="component" value="Chromosome"/>
</dbReference>
<feature type="transmembrane region" description="Helical" evidence="7">
    <location>
        <begin position="175"/>
        <end position="193"/>
    </location>
</feature>
<dbReference type="HAMAP" id="MF_00672">
    <property type="entry name" value="UPF0761"/>
    <property type="match status" value="1"/>
</dbReference>
<protein>
    <recommendedName>
        <fullName evidence="7">UPF0761 membrane protein NEJAP_1998</fullName>
    </recommendedName>
</protein>
<dbReference type="EMBL" id="AP014546">
    <property type="protein sequence ID" value="BBB29948.1"/>
    <property type="molecule type" value="Genomic_DNA"/>
</dbReference>
<dbReference type="InterPro" id="IPR023679">
    <property type="entry name" value="UPF0761_bac"/>
</dbReference>
<dbReference type="AlphaFoldDB" id="A0A7R6PHY4"/>
<evidence type="ECO:0000256" key="3">
    <source>
        <dbReference type="ARBA" id="ARBA00022519"/>
    </source>
</evidence>
<keyword evidence="5 7" id="KW-1133">Transmembrane helix</keyword>
<dbReference type="RefSeq" id="WP_201347173.1">
    <property type="nucleotide sequence ID" value="NZ_AP014546.1"/>
</dbReference>
<dbReference type="PANTHER" id="PTHR30213:SF0">
    <property type="entry name" value="UPF0761 MEMBRANE PROTEIN YIHY"/>
    <property type="match status" value="1"/>
</dbReference>
<evidence type="ECO:0000256" key="6">
    <source>
        <dbReference type="ARBA" id="ARBA00023136"/>
    </source>
</evidence>
<keyword evidence="4 7" id="KW-0812">Transmembrane</keyword>
<feature type="transmembrane region" description="Helical" evidence="7">
    <location>
        <begin position="134"/>
        <end position="163"/>
    </location>
</feature>
<dbReference type="PANTHER" id="PTHR30213">
    <property type="entry name" value="INNER MEMBRANE PROTEIN YHJD"/>
    <property type="match status" value="1"/>
</dbReference>
<gene>
    <name evidence="8" type="ORF">NEJAP_1998</name>
</gene>
<evidence type="ECO:0000256" key="1">
    <source>
        <dbReference type="ARBA" id="ARBA00004651"/>
    </source>
</evidence>
<comment type="similarity">
    <text evidence="7">Belongs to the UPF0761 family.</text>
</comment>
<sequence length="422" mass="46896">MSGLLDFPAVRFLRYLLRQFLGNGGVINASALTYTTLFAVVPLMTVSFAMLAAIPSFQGVGEQVQGWVFSNFVPTTGEEIQNYLKDFTNQAQKLTAVGVGFLVVTSIMMMRNIEVAFNRIWRVSDQRKGMSSFLLYWAILSLGPILIGLGILVSSYIASLPFISDATDLVGKSRLLTMLPIVMSAAAFTLLYAAVPNCKVPLKNAFIGAVVVAILFESAKRGFAFYATQFPSYELIYGAFAAIPLFLVWIFISWFIILMGCELTRALTVYQSRDRVREKSHLHTVVGVLHRLWEGQKVGQALSDGQLLQQVSGLDQSSWDEYVQMLMSQNLIRRTDQGEYLLSRGLSTITLNELCRLLPWPIPDPLLTGNDGTAWENNLDACLNDVKKMKERDLGITLERLFANTKTDVGNATNEALSVVKR</sequence>
<keyword evidence="3" id="KW-0997">Cell inner membrane</keyword>
<accession>A0A7R6PHY4</accession>
<keyword evidence="2 7" id="KW-1003">Cell membrane</keyword>
<evidence type="ECO:0000256" key="5">
    <source>
        <dbReference type="ARBA" id="ARBA00022989"/>
    </source>
</evidence>
<feature type="transmembrane region" description="Helical" evidence="7">
    <location>
        <begin position="20"/>
        <end position="41"/>
    </location>
</feature>
<comment type="subcellular location">
    <subcellularLocation>
        <location evidence="1 7">Cell membrane</location>
        <topology evidence="1 7">Multi-pass membrane protein</topology>
    </subcellularLocation>
</comment>
<dbReference type="InterPro" id="IPR017039">
    <property type="entry name" value="Virul_fac_BrkB"/>
</dbReference>
<evidence type="ECO:0000313" key="8">
    <source>
        <dbReference type="EMBL" id="BBB29948.1"/>
    </source>
</evidence>
<name>A0A7R6PHY4_9GAMM</name>